<name>A0AAW1CI97_9HEMI</name>
<dbReference type="AlphaFoldDB" id="A0AAW1CI97"/>
<organism evidence="1 2">
    <name type="scientific">Rhynocoris fuscipes</name>
    <dbReference type="NCBI Taxonomy" id="488301"/>
    <lineage>
        <taxon>Eukaryota</taxon>
        <taxon>Metazoa</taxon>
        <taxon>Ecdysozoa</taxon>
        <taxon>Arthropoda</taxon>
        <taxon>Hexapoda</taxon>
        <taxon>Insecta</taxon>
        <taxon>Pterygota</taxon>
        <taxon>Neoptera</taxon>
        <taxon>Paraneoptera</taxon>
        <taxon>Hemiptera</taxon>
        <taxon>Heteroptera</taxon>
        <taxon>Panheteroptera</taxon>
        <taxon>Cimicomorpha</taxon>
        <taxon>Reduviidae</taxon>
        <taxon>Harpactorinae</taxon>
        <taxon>Harpactorini</taxon>
        <taxon>Rhynocoris</taxon>
    </lineage>
</organism>
<comment type="caution">
    <text evidence="1">The sequence shown here is derived from an EMBL/GenBank/DDBJ whole genome shotgun (WGS) entry which is preliminary data.</text>
</comment>
<dbReference type="EMBL" id="JAPXFL010000080">
    <property type="protein sequence ID" value="KAK9496458.1"/>
    <property type="molecule type" value="Genomic_DNA"/>
</dbReference>
<protein>
    <submittedName>
        <fullName evidence="1">Uncharacterized protein</fullName>
    </submittedName>
</protein>
<evidence type="ECO:0000313" key="2">
    <source>
        <dbReference type="Proteomes" id="UP001461498"/>
    </source>
</evidence>
<proteinExistence type="predicted"/>
<gene>
    <name evidence="1" type="ORF">O3M35_013248</name>
</gene>
<keyword evidence="2" id="KW-1185">Reference proteome</keyword>
<reference evidence="1 2" key="1">
    <citation type="submission" date="2022-12" db="EMBL/GenBank/DDBJ databases">
        <title>Chromosome-level genome assembly of true bugs.</title>
        <authorList>
            <person name="Ma L."/>
            <person name="Li H."/>
        </authorList>
    </citation>
    <scope>NUCLEOTIDE SEQUENCE [LARGE SCALE GENOMIC DNA]</scope>
    <source>
        <strain evidence="1">Lab_2022b</strain>
    </source>
</reference>
<sequence>MDFYRNNYYKVKDQIDAIIKACNHTAADVTDTTITAINETTGYGKTEDFLTSRTTAIHVKNSHVGTSANAVRGSDVISVANTGNYLLVDDHQHSLALSHDSTDCLSPSIYDNSITQFAQIHRGSASDVIPSSPPLLHSSDTQESNPLSSCYSADESAINAYLKFNFRIKFDLILLQVQNFLQFQSDYIHHLLKSINTIYTCCEFNIRYKRINQSYCKIHLHCIYRKCRRATCTIKYNISPDGFVDASLELFGKLNHSGEHQFRQIRGLTRQKVKETLKDKSVHRYYQDTVLKENETTLAHRIVPNLATVWYLKENTFRGSSSGRFEKNLKFYASMSSNIPVLPTEHSEHMTGGTTGVSI</sequence>
<accession>A0AAW1CI97</accession>
<dbReference type="Proteomes" id="UP001461498">
    <property type="component" value="Unassembled WGS sequence"/>
</dbReference>
<evidence type="ECO:0000313" key="1">
    <source>
        <dbReference type="EMBL" id="KAK9496458.1"/>
    </source>
</evidence>